<dbReference type="Gene3D" id="1.20.272.10">
    <property type="match status" value="1"/>
</dbReference>
<name>A0A6J5M089_9CAUD</name>
<protein>
    <recommendedName>
        <fullName evidence="4">Sliding-clamp-loader large subunit</fullName>
        <ecNumber evidence="4">3.6.4.-</ecNumber>
    </recommendedName>
    <alternativeName>
        <fullName evidence="4">Clamp loader gp44 subunit</fullName>
    </alternativeName>
</protein>
<feature type="binding site" evidence="4">
    <location>
        <begin position="48"/>
        <end position="53"/>
    </location>
    <ligand>
        <name>ATP</name>
        <dbReference type="ChEBI" id="CHEBI:30616"/>
    </ligand>
</feature>
<evidence type="ECO:0000256" key="3">
    <source>
        <dbReference type="ARBA" id="ARBA00022840"/>
    </source>
</evidence>
<dbReference type="EMBL" id="LR796345">
    <property type="protein sequence ID" value="CAB4138516.1"/>
    <property type="molecule type" value="Genomic_DNA"/>
</dbReference>
<dbReference type="GO" id="GO:0039693">
    <property type="term" value="P:viral DNA genome replication"/>
    <property type="evidence" value="ECO:0007669"/>
    <property type="project" value="UniProtKB-UniRule"/>
</dbReference>
<feature type="domain" description="AAA+ ATPase" evidence="5">
    <location>
        <begin position="37"/>
        <end position="154"/>
    </location>
</feature>
<dbReference type="InterPro" id="IPR027417">
    <property type="entry name" value="P-loop_NTPase"/>
</dbReference>
<evidence type="ECO:0000259" key="5">
    <source>
        <dbReference type="SMART" id="SM00382"/>
    </source>
</evidence>
<dbReference type="EC" id="3.6.4.-" evidence="4"/>
<keyword evidence="4" id="KW-0238">DNA-binding</keyword>
<sequence length="311" mass="35868">MKQHTILNEKYRPDTLEGYICSDGNKDKFQEFINNQDIPHILLAGRPGSGKTTLAKILANNINCDYLFLNAVDERSIDVMRDKVGSFASAGSFKPLKIVILDEATHILQASQVMLLNMMETYSINTRFILTGNYPERLIEPLRSRCQEFDLEPPSKKVIAKHVDNILNIEDIKHTPEDVVSIIKKFYPDFRRIINACQKYTVNNEIKLDSSITVSDDYKNQILETLKNPKPNSFNTVRQILADADLSDYTDLYRFLYDNIDEYTKNNVGEIIILIEEYRYHSVVRIDQEICFCALISKIISILLFKTIKIN</sequence>
<organism evidence="6">
    <name type="scientific">uncultured Caudovirales phage</name>
    <dbReference type="NCBI Taxonomy" id="2100421"/>
    <lineage>
        <taxon>Viruses</taxon>
        <taxon>Duplodnaviria</taxon>
        <taxon>Heunggongvirae</taxon>
        <taxon>Uroviricota</taxon>
        <taxon>Caudoviricetes</taxon>
        <taxon>Peduoviridae</taxon>
        <taxon>Maltschvirus</taxon>
        <taxon>Maltschvirus maltsch</taxon>
    </lineage>
</organism>
<dbReference type="InterPro" id="IPR003593">
    <property type="entry name" value="AAA+_ATPase"/>
</dbReference>
<dbReference type="GO" id="GO:0006261">
    <property type="term" value="P:DNA-templated DNA replication"/>
    <property type="evidence" value="ECO:0007669"/>
    <property type="project" value="TreeGrafter"/>
</dbReference>
<evidence type="ECO:0000256" key="1">
    <source>
        <dbReference type="ARBA" id="ARBA00022705"/>
    </source>
</evidence>
<feature type="binding site" evidence="4">
    <location>
        <position position="191"/>
    </location>
    <ligand>
        <name>ATP</name>
        <dbReference type="ChEBI" id="CHEBI:30616"/>
    </ligand>
</feature>
<evidence type="ECO:0000256" key="2">
    <source>
        <dbReference type="ARBA" id="ARBA00022741"/>
    </source>
</evidence>
<dbReference type="GO" id="GO:0005524">
    <property type="term" value="F:ATP binding"/>
    <property type="evidence" value="ECO:0007669"/>
    <property type="project" value="UniProtKB-UniRule"/>
</dbReference>
<dbReference type="PANTHER" id="PTHR11669">
    <property type="entry name" value="REPLICATION FACTOR C / DNA POLYMERASE III GAMMA-TAU SUBUNIT"/>
    <property type="match status" value="1"/>
</dbReference>
<dbReference type="Gene3D" id="1.10.8.60">
    <property type="match status" value="1"/>
</dbReference>
<reference evidence="6" key="1">
    <citation type="submission" date="2020-04" db="EMBL/GenBank/DDBJ databases">
        <authorList>
            <person name="Chiriac C."/>
            <person name="Salcher M."/>
            <person name="Ghai R."/>
            <person name="Kavagutti S V."/>
        </authorList>
    </citation>
    <scope>NUCLEOTIDE SEQUENCE</scope>
</reference>
<dbReference type="GO" id="GO:0016887">
    <property type="term" value="F:ATP hydrolysis activity"/>
    <property type="evidence" value="ECO:0007669"/>
    <property type="project" value="UniProtKB-UniRule"/>
</dbReference>
<dbReference type="GO" id="GO:0003677">
    <property type="term" value="F:DNA binding"/>
    <property type="evidence" value="ECO:0007669"/>
    <property type="project" value="UniProtKB-UniRule"/>
</dbReference>
<dbReference type="SUPFAM" id="SSF52540">
    <property type="entry name" value="P-loop containing nucleoside triphosphate hydrolases"/>
    <property type="match status" value="1"/>
</dbReference>
<dbReference type="PANTHER" id="PTHR11669:SF20">
    <property type="entry name" value="REPLICATION FACTOR C SUBUNIT 4"/>
    <property type="match status" value="1"/>
</dbReference>
<keyword evidence="3 4" id="KW-0067">ATP-binding</keyword>
<comment type="caution">
    <text evidence="4">Lacks conserved residue(s) required for the propagation of feature annotation.</text>
</comment>
<evidence type="ECO:0000256" key="4">
    <source>
        <dbReference type="HAMAP-Rule" id="MF_04162"/>
    </source>
</evidence>
<dbReference type="CDD" id="cd00009">
    <property type="entry name" value="AAA"/>
    <property type="match status" value="1"/>
</dbReference>
<comment type="function">
    <text evidence="4">Forms the sliding-clamp-loader together with the small subunit. Functions as an ATPase enzyme. The clamp loader holds the clamp in an open conformation and places it onto the DNA. 4 ATP molecules must bind to the sliding-clamp-loader before the latter can open the sliding clamp. ATP hydrolysis triggers the detachment of the sliding clamp from the sliding-clamp-loader, freeing the sliding clamp to track along DNA.</text>
</comment>
<dbReference type="InterPro" id="IPR046388">
    <property type="entry name" value="T4_Clamp_Loader_L"/>
</dbReference>
<dbReference type="GO" id="GO:0006281">
    <property type="term" value="P:DNA repair"/>
    <property type="evidence" value="ECO:0007669"/>
    <property type="project" value="TreeGrafter"/>
</dbReference>
<dbReference type="SMART" id="SM00382">
    <property type="entry name" value="AAA"/>
    <property type="match status" value="1"/>
</dbReference>
<evidence type="ECO:0000313" key="6">
    <source>
        <dbReference type="EMBL" id="CAB4138516.1"/>
    </source>
</evidence>
<gene>
    <name evidence="6" type="ORF">UFOVP331_81</name>
</gene>
<keyword evidence="4" id="KW-1194">Viral DNA replication</keyword>
<keyword evidence="4" id="KW-0378">Hydrolase</keyword>
<comment type="similarity">
    <text evidence="4">Belongs to the Tevenvirinae sliding-clamp-loader large subunit family.</text>
</comment>
<dbReference type="InterPro" id="IPR050238">
    <property type="entry name" value="DNA_Rep/Repair_Clamp_Loader"/>
</dbReference>
<dbReference type="HAMAP" id="MF_04162">
    <property type="entry name" value="T4_Clamp_Loader_L"/>
    <property type="match status" value="1"/>
</dbReference>
<dbReference type="Pfam" id="PF00004">
    <property type="entry name" value="AAA"/>
    <property type="match status" value="1"/>
</dbReference>
<keyword evidence="1" id="KW-0235">DNA replication</keyword>
<comment type="subunit">
    <text evidence="4">The sliding-clamp-loader consists of 4 large subunits and 1 small subunit. Interacts with the sliding clamp; this interaction allows the sliding-clamp-loader to open the sliding clamp. Part of the replicase complex that includes the DNA polymerase, the polymerase clamp, the clamp loader complex, the single-stranded DNA binding protein, the primase, the helicase and the helicase assembly factor.</text>
</comment>
<accession>A0A6J5M089</accession>
<dbReference type="GO" id="GO:0003689">
    <property type="term" value="F:DNA clamp loader activity"/>
    <property type="evidence" value="ECO:0007669"/>
    <property type="project" value="UniProtKB-UniRule"/>
</dbReference>
<keyword evidence="2 4" id="KW-0547">Nucleotide-binding</keyword>
<dbReference type="Gene3D" id="3.40.50.300">
    <property type="entry name" value="P-loop containing nucleotide triphosphate hydrolases"/>
    <property type="match status" value="1"/>
</dbReference>
<dbReference type="InterPro" id="IPR003959">
    <property type="entry name" value="ATPase_AAA_core"/>
</dbReference>
<feature type="binding site" evidence="4">
    <location>
        <position position="20"/>
    </location>
    <ligand>
        <name>ATP</name>
        <dbReference type="ChEBI" id="CHEBI:30616"/>
    </ligand>
</feature>
<proteinExistence type="inferred from homology"/>